<evidence type="ECO:0000259" key="2">
    <source>
        <dbReference type="Pfam" id="PF02311"/>
    </source>
</evidence>
<reference evidence="3" key="1">
    <citation type="submission" date="2020-10" db="EMBL/GenBank/DDBJ databases">
        <title>ChiBAC.</title>
        <authorList>
            <person name="Zenner C."/>
            <person name="Hitch T.C.A."/>
            <person name="Clavel T."/>
        </authorList>
    </citation>
    <scope>NUCLEOTIDE SEQUENCE</scope>
    <source>
        <strain evidence="3">DSM 107454</strain>
    </source>
</reference>
<evidence type="ECO:0000256" key="1">
    <source>
        <dbReference type="ARBA" id="ARBA00023125"/>
    </source>
</evidence>
<keyword evidence="4" id="KW-1185">Reference proteome</keyword>
<name>A0A9D5M618_9FIRM</name>
<dbReference type="Pfam" id="PF02311">
    <property type="entry name" value="AraC_binding"/>
    <property type="match status" value="1"/>
</dbReference>
<evidence type="ECO:0000313" key="3">
    <source>
        <dbReference type="EMBL" id="MBE5041255.1"/>
    </source>
</evidence>
<dbReference type="Gene3D" id="2.60.120.10">
    <property type="entry name" value="Jelly Rolls"/>
    <property type="match status" value="1"/>
</dbReference>
<dbReference type="EMBL" id="JADCKB010000047">
    <property type="protein sequence ID" value="MBE5041255.1"/>
    <property type="molecule type" value="Genomic_DNA"/>
</dbReference>
<dbReference type="Proteomes" id="UP000806542">
    <property type="component" value="Unassembled WGS sequence"/>
</dbReference>
<dbReference type="InterPro" id="IPR037923">
    <property type="entry name" value="HTH-like"/>
</dbReference>
<evidence type="ECO:0000313" key="4">
    <source>
        <dbReference type="Proteomes" id="UP000806542"/>
    </source>
</evidence>
<dbReference type="SUPFAM" id="SSF51215">
    <property type="entry name" value="Regulatory protein AraC"/>
    <property type="match status" value="1"/>
</dbReference>
<dbReference type="RefSeq" id="WP_226393784.1">
    <property type="nucleotide sequence ID" value="NZ_JADCKB010000047.1"/>
</dbReference>
<organism evidence="3 4">
    <name type="scientific">Ructibacterium gallinarum</name>
    <dbReference type="NCBI Taxonomy" id="2779355"/>
    <lineage>
        <taxon>Bacteria</taxon>
        <taxon>Bacillati</taxon>
        <taxon>Bacillota</taxon>
        <taxon>Clostridia</taxon>
        <taxon>Eubacteriales</taxon>
        <taxon>Oscillospiraceae</taxon>
        <taxon>Ructibacterium</taxon>
    </lineage>
</organism>
<dbReference type="AlphaFoldDB" id="A0A9D5M618"/>
<dbReference type="InterPro" id="IPR014710">
    <property type="entry name" value="RmlC-like_jellyroll"/>
</dbReference>
<accession>A0A9D5M618</accession>
<dbReference type="GO" id="GO:0006355">
    <property type="term" value="P:regulation of DNA-templated transcription"/>
    <property type="evidence" value="ECO:0007669"/>
    <property type="project" value="InterPro"/>
</dbReference>
<dbReference type="InterPro" id="IPR003313">
    <property type="entry name" value="AraC-bd"/>
</dbReference>
<protein>
    <submittedName>
        <fullName evidence="3">AraC family ligand binding domain-containing protein</fullName>
    </submittedName>
</protein>
<dbReference type="GO" id="GO:0003677">
    <property type="term" value="F:DNA binding"/>
    <property type="evidence" value="ECO:0007669"/>
    <property type="project" value="UniProtKB-KW"/>
</dbReference>
<comment type="caution">
    <text evidence="3">The sequence shown here is derived from an EMBL/GenBank/DDBJ whole genome shotgun (WGS) entry which is preliminary data.</text>
</comment>
<proteinExistence type="predicted"/>
<keyword evidence="1" id="KW-0238">DNA-binding</keyword>
<sequence>MKFNEYALPDIKIFHSASPSGKRSYREHHHTECELSVILSGSGIYSIKDKEYTLQKGDIFLFGSNEIHYITDIFPGNNFELINIQFEPKFLWNDGDPSTMVLLGLFLTAAQALPIA</sequence>
<feature type="domain" description="AraC-type arabinose-binding/dimerisation" evidence="2">
    <location>
        <begin position="23"/>
        <end position="93"/>
    </location>
</feature>
<gene>
    <name evidence="3" type="ORF">INF28_12415</name>
</gene>